<proteinExistence type="predicted"/>
<reference evidence="9 10" key="1">
    <citation type="submission" date="2018-04" db="EMBL/GenBank/DDBJ databases">
        <authorList>
            <person name="Zhang X."/>
            <person name="Yuan J."/>
            <person name="Li F."/>
            <person name="Xiang J."/>
        </authorList>
    </citation>
    <scope>NUCLEOTIDE SEQUENCE [LARGE SCALE GENOMIC DNA]</scope>
    <source>
        <tissue evidence="9">Muscle</tissue>
    </source>
</reference>
<dbReference type="Pfam" id="PF15967">
    <property type="entry name" value="Nucleoporin_FG2"/>
    <property type="match status" value="1"/>
</dbReference>
<feature type="region of interest" description="Disordered" evidence="8">
    <location>
        <begin position="15"/>
        <end position="62"/>
    </location>
</feature>
<keyword evidence="7" id="KW-0539">Nucleus</keyword>
<comment type="subcellular location">
    <subcellularLocation>
        <location evidence="1">Nucleus</location>
        <location evidence="1">Nuclear pore complex</location>
    </subcellularLocation>
</comment>
<evidence type="ECO:0000313" key="9">
    <source>
        <dbReference type="EMBL" id="ROT70700.1"/>
    </source>
</evidence>
<name>A0A3R7NYW5_PENVA</name>
<evidence type="ECO:0000256" key="4">
    <source>
        <dbReference type="ARBA" id="ARBA00022927"/>
    </source>
</evidence>
<evidence type="ECO:0000256" key="3">
    <source>
        <dbReference type="ARBA" id="ARBA00022816"/>
    </source>
</evidence>
<evidence type="ECO:0000256" key="1">
    <source>
        <dbReference type="ARBA" id="ARBA00004567"/>
    </source>
</evidence>
<dbReference type="STRING" id="6689.A0A3R7NYW5"/>
<dbReference type="EMBL" id="QCYY01002397">
    <property type="protein sequence ID" value="ROT70700.1"/>
    <property type="molecule type" value="Genomic_DNA"/>
</dbReference>
<dbReference type="GO" id="GO:0005643">
    <property type="term" value="C:nuclear pore"/>
    <property type="evidence" value="ECO:0007669"/>
    <property type="project" value="UniProtKB-SubCell"/>
</dbReference>
<evidence type="ECO:0000256" key="2">
    <source>
        <dbReference type="ARBA" id="ARBA00022448"/>
    </source>
</evidence>
<gene>
    <name evidence="9" type="ORF">C7M84_010999</name>
</gene>
<evidence type="ECO:0000256" key="8">
    <source>
        <dbReference type="SAM" id="MobiDB-lite"/>
    </source>
</evidence>
<evidence type="ECO:0000313" key="10">
    <source>
        <dbReference type="Proteomes" id="UP000283509"/>
    </source>
</evidence>
<keyword evidence="3" id="KW-0509">mRNA transport</keyword>
<keyword evidence="6" id="KW-0906">Nuclear pore complex</keyword>
<keyword evidence="10" id="KW-1185">Reference proteome</keyword>
<feature type="region of interest" description="Disordered" evidence="8">
    <location>
        <begin position="187"/>
        <end position="215"/>
    </location>
</feature>
<dbReference type="PANTHER" id="PTHR13437">
    <property type="entry name" value="NUCLEOPORIN P58/P45 NUCLEOPORIN-LIKE PROTEIN 1"/>
    <property type="match status" value="1"/>
</dbReference>
<dbReference type="InterPro" id="IPR024882">
    <property type="entry name" value="NUP58/p45/49"/>
</dbReference>
<keyword evidence="4" id="KW-0653">Protein transport</keyword>
<reference evidence="9 10" key="2">
    <citation type="submission" date="2019-01" db="EMBL/GenBank/DDBJ databases">
        <title>The decoding of complex shrimp genome reveals the adaptation for benthos swimmer, frequently molting mechanism and breeding impact on genome.</title>
        <authorList>
            <person name="Sun Y."/>
            <person name="Gao Y."/>
            <person name="Yu Y."/>
        </authorList>
    </citation>
    <scope>NUCLEOTIDE SEQUENCE [LARGE SCALE GENOMIC DNA]</scope>
    <source>
        <tissue evidence="9">Muscle</tissue>
    </source>
</reference>
<dbReference type="Gene3D" id="6.10.140.1350">
    <property type="match status" value="1"/>
</dbReference>
<dbReference type="PANTHER" id="PTHR13437:SF2">
    <property type="entry name" value="NUCLEOPORIN P58_P45"/>
    <property type="match status" value="1"/>
</dbReference>
<evidence type="ECO:0000256" key="7">
    <source>
        <dbReference type="ARBA" id="ARBA00023242"/>
    </source>
</evidence>
<feature type="compositionally biased region" description="Polar residues" evidence="8">
    <location>
        <begin position="197"/>
        <end position="206"/>
    </location>
</feature>
<comment type="caution">
    <text evidence="9">The sequence shown here is derived from an EMBL/GenBank/DDBJ whole genome shotgun (WGS) entry which is preliminary data.</text>
</comment>
<keyword evidence="2" id="KW-0813">Transport</keyword>
<organism evidence="9 10">
    <name type="scientific">Penaeus vannamei</name>
    <name type="common">Whiteleg shrimp</name>
    <name type="synonym">Litopenaeus vannamei</name>
    <dbReference type="NCBI Taxonomy" id="6689"/>
    <lineage>
        <taxon>Eukaryota</taxon>
        <taxon>Metazoa</taxon>
        <taxon>Ecdysozoa</taxon>
        <taxon>Arthropoda</taxon>
        <taxon>Crustacea</taxon>
        <taxon>Multicrustacea</taxon>
        <taxon>Malacostraca</taxon>
        <taxon>Eumalacostraca</taxon>
        <taxon>Eucarida</taxon>
        <taxon>Decapoda</taxon>
        <taxon>Dendrobranchiata</taxon>
        <taxon>Penaeoidea</taxon>
        <taxon>Penaeidae</taxon>
        <taxon>Penaeus</taxon>
    </lineage>
</organism>
<protein>
    <submittedName>
        <fullName evidence="9">Nucleoporin p58/p45</fullName>
    </submittedName>
</protein>
<dbReference type="AlphaFoldDB" id="A0A3R7NYW5"/>
<dbReference type="OrthoDB" id="2538017at2759"/>
<feature type="region of interest" description="Disordered" evidence="8">
    <location>
        <begin position="434"/>
        <end position="454"/>
    </location>
</feature>
<keyword evidence="5" id="KW-0811">Translocation</keyword>
<evidence type="ECO:0000256" key="5">
    <source>
        <dbReference type="ARBA" id="ARBA00023010"/>
    </source>
</evidence>
<dbReference type="GO" id="GO:0017056">
    <property type="term" value="F:structural constituent of nuclear pore"/>
    <property type="evidence" value="ECO:0007669"/>
    <property type="project" value="InterPro"/>
</dbReference>
<dbReference type="GO" id="GO:0051028">
    <property type="term" value="P:mRNA transport"/>
    <property type="evidence" value="ECO:0007669"/>
    <property type="project" value="UniProtKB-KW"/>
</dbReference>
<evidence type="ECO:0000256" key="6">
    <source>
        <dbReference type="ARBA" id="ARBA00023132"/>
    </source>
</evidence>
<sequence>MASFGVKTGGTAGATAGGGFSFGNQNPTGGGFNFGQVQQQQATPAAGAVAPQANKSLFGTPPAGTQRLGFNFGTLGGTPSTSAATSASGFSLGGATQSTGTTGFSLGGTSLAPTATSSAAGTASGFSFTGLGGATTTSAAPATDFSAGLGGAQALQTSQAPKLGGGFGFTSLQTTTTTTSSTGLGGINIGLGGAQPPSASAGNSNVGAKPDGKSAKEQLLTNDLFGTIALFESRRDAENSASEENIRQTAAPFHKVAKKATEIQQLLAELASEYQQLHASAVNLKADVMKEAEHVEMARRTKETPMALQGENKVPEMYFINLVRYFESEMMYCRTKIEEVSMCMQAANNPNETPDDIAEVLQREHDTLKELASKVYSKHSHLVELGHRLNTSTKPNDQGFFRPQSKEDAKIPASAVVRPVLGDLTVQTRTRMPNYAHPSSQSVRPRKIISAPTSSKQSKGVYRFRRRFCFAKKKAISSRL</sequence>
<feature type="compositionally biased region" description="Polar residues" evidence="8">
    <location>
        <begin position="434"/>
        <end position="443"/>
    </location>
</feature>
<feature type="compositionally biased region" description="Low complexity" evidence="8">
    <location>
        <begin position="34"/>
        <end position="53"/>
    </location>
</feature>
<dbReference type="GO" id="GO:0015031">
    <property type="term" value="P:protein transport"/>
    <property type="evidence" value="ECO:0007669"/>
    <property type="project" value="UniProtKB-KW"/>
</dbReference>
<dbReference type="GO" id="GO:0008139">
    <property type="term" value="F:nuclear localization sequence binding"/>
    <property type="evidence" value="ECO:0007669"/>
    <property type="project" value="InterPro"/>
</dbReference>
<accession>A0A3R7NYW5</accession>
<dbReference type="Proteomes" id="UP000283509">
    <property type="component" value="Unassembled WGS sequence"/>
</dbReference>